<comment type="catalytic activity">
    <reaction evidence="6">
        <text>acetate + ATP = acetyl phosphate + ADP</text>
        <dbReference type="Rhea" id="RHEA:11352"/>
        <dbReference type="ChEBI" id="CHEBI:22191"/>
        <dbReference type="ChEBI" id="CHEBI:30089"/>
        <dbReference type="ChEBI" id="CHEBI:30616"/>
        <dbReference type="ChEBI" id="CHEBI:456216"/>
        <dbReference type="EC" id="2.7.2.1"/>
    </reaction>
</comment>
<evidence type="ECO:0000256" key="7">
    <source>
        <dbReference type="RuleBase" id="RU003835"/>
    </source>
</evidence>
<evidence type="ECO:0000256" key="6">
    <source>
        <dbReference type="HAMAP-Rule" id="MF_00020"/>
    </source>
</evidence>
<dbReference type="NCBIfam" id="NF011652">
    <property type="entry name" value="PRK15070.1"/>
    <property type="match status" value="1"/>
</dbReference>
<organism evidence="8 9">
    <name type="scientific">candidate division WOR-3 bacterium RBG_13_43_14</name>
    <dbReference type="NCBI Taxonomy" id="1802590"/>
    <lineage>
        <taxon>Bacteria</taxon>
        <taxon>Bacteria division WOR-3</taxon>
    </lineage>
</organism>
<feature type="binding site" evidence="6">
    <location>
        <position position="393"/>
    </location>
    <ligand>
        <name>Mg(2+)</name>
        <dbReference type="ChEBI" id="CHEBI:18420"/>
    </ligand>
</feature>
<feature type="binding site" evidence="6">
    <location>
        <position position="13"/>
    </location>
    <ligand>
        <name>Mg(2+)</name>
        <dbReference type="ChEBI" id="CHEBI:18420"/>
    </ligand>
</feature>
<evidence type="ECO:0000256" key="4">
    <source>
        <dbReference type="ARBA" id="ARBA00022777"/>
    </source>
</evidence>
<sequence>MTTATSEKILVLNCGSSSLKFSYFDTALETNNIEGIVEKIGLADSLIISKSGKGKIIKELGSIDHSKALESIIDLLTDKHSGVLKDLNELTVVGHRVVHGGEKYSKPVVIDDEVVREIEKNCSLAPLHNPSNLMAIWESTKLMPKIPQVAVFDTGFHQRMPVHAYMYGLPYEFYEKDRFRRYGFHGISHNYVALKAAEYLKRDFKELKIITCHLGSGASIAAIDHGQSIDTTMGLTPLEGLIMGTRCGDIDPSIIMYLMRDKNLSVDEIDNILNRKSGLKGLSGISSDFREIEEQASSGNSRAVITVHVFGYRIRKYIGAYVAALGGLDALIFTGGIGENSAWVRGLACQGLSYMGIQVSEILNTTVPAGAGKIADISEEHSAVKILVVPTDEGRMIARESIYALGLHHINESISEQKQKTIPIEVSAHHVHLSREDVNALFGASYELTHRSDLSQPGQYACNETVNLIGPKGRVEKVRVLGPARKQSQVEISVTEEFKLGVKAPIRASGDIAGSPGLTLEGKDSSHLAEGVICAARHIHMSPEEALSFGLRDRDIVMIRVEGERKLVFGDVLVRVHPDFRLAMHIDTDEANAAKIKTGMQGHLVGIQERR</sequence>
<dbReference type="AlphaFoldDB" id="A0A1F4U8V5"/>
<feature type="binding site" evidence="6">
    <location>
        <begin position="336"/>
        <end position="340"/>
    </location>
    <ligand>
        <name>ATP</name>
        <dbReference type="ChEBI" id="CHEBI:30616"/>
    </ligand>
</feature>
<dbReference type="GO" id="GO:0005524">
    <property type="term" value="F:ATP binding"/>
    <property type="evidence" value="ECO:0007669"/>
    <property type="project" value="UniProtKB-KW"/>
</dbReference>
<comment type="similarity">
    <text evidence="1 6 7">Belongs to the acetokinase family.</text>
</comment>
<dbReference type="PRINTS" id="PR00471">
    <property type="entry name" value="ACETATEKNASE"/>
</dbReference>
<dbReference type="NCBIfam" id="TIGR00016">
    <property type="entry name" value="ackA"/>
    <property type="match status" value="1"/>
</dbReference>
<dbReference type="GO" id="GO:0016747">
    <property type="term" value="F:acyltransferase activity, transferring groups other than amino-acyl groups"/>
    <property type="evidence" value="ECO:0007669"/>
    <property type="project" value="InterPro"/>
</dbReference>
<keyword evidence="4 6" id="KW-0418">Kinase</keyword>
<comment type="pathway">
    <text evidence="6">Metabolic intermediate biosynthesis; acetyl-CoA biosynthesis; acetyl-CoA from acetate: step 1/2.</text>
</comment>
<dbReference type="InterPro" id="IPR043129">
    <property type="entry name" value="ATPase_NBD"/>
</dbReference>
<comment type="cofactor">
    <cofactor evidence="6">
        <name>Mg(2+)</name>
        <dbReference type="ChEBI" id="CHEBI:18420"/>
    </cofactor>
    <cofactor evidence="6">
        <name>Mn(2+)</name>
        <dbReference type="ChEBI" id="CHEBI:29035"/>
    </cofactor>
    <text evidence="6">Mg(2+). Can also accept Mn(2+).</text>
</comment>
<keyword evidence="6" id="KW-0460">Magnesium</keyword>
<dbReference type="InterPro" id="IPR004372">
    <property type="entry name" value="Ac/propionate_kinase"/>
</dbReference>
<dbReference type="InterPro" id="IPR000890">
    <property type="entry name" value="Aliphatic_acid_kin_short-chain"/>
</dbReference>
<keyword evidence="6" id="KW-0479">Metal-binding</keyword>
<comment type="subcellular location">
    <subcellularLocation>
        <location evidence="6">Cytoplasm</location>
    </subcellularLocation>
</comment>
<feature type="active site" description="Proton donor/acceptor" evidence="6">
    <location>
        <position position="153"/>
    </location>
</feature>
<comment type="caution">
    <text evidence="8">The sequence shown here is derived from an EMBL/GenBank/DDBJ whole genome shotgun (WGS) entry which is preliminary data.</text>
</comment>
<proteinExistence type="inferred from homology"/>
<dbReference type="InterPro" id="IPR008300">
    <property type="entry name" value="PTAC"/>
</dbReference>
<dbReference type="SUPFAM" id="SSF53067">
    <property type="entry name" value="Actin-like ATPase domain"/>
    <property type="match status" value="2"/>
</dbReference>
<dbReference type="Gene3D" id="3.30.420.40">
    <property type="match status" value="2"/>
</dbReference>
<dbReference type="GO" id="GO:0006085">
    <property type="term" value="P:acetyl-CoA biosynthetic process"/>
    <property type="evidence" value="ECO:0007669"/>
    <property type="project" value="UniProtKB-UniRule"/>
</dbReference>
<dbReference type="GO" id="GO:0005737">
    <property type="term" value="C:cytoplasm"/>
    <property type="evidence" value="ECO:0007669"/>
    <property type="project" value="UniProtKB-SubCell"/>
</dbReference>
<feature type="binding site" evidence="6">
    <location>
        <position position="20"/>
    </location>
    <ligand>
        <name>ATP</name>
        <dbReference type="ChEBI" id="CHEBI:30616"/>
    </ligand>
</feature>
<dbReference type="Proteomes" id="UP000177025">
    <property type="component" value="Unassembled WGS sequence"/>
</dbReference>
<dbReference type="PANTHER" id="PTHR21060">
    <property type="entry name" value="ACETATE KINASE"/>
    <property type="match status" value="1"/>
</dbReference>
<keyword evidence="6" id="KW-0963">Cytoplasm</keyword>
<evidence type="ECO:0000256" key="5">
    <source>
        <dbReference type="ARBA" id="ARBA00022840"/>
    </source>
</evidence>
<comment type="function">
    <text evidence="6">Catalyzes the formation of acetyl phosphate from acetate and ATP. Can also catalyze the reverse reaction.</text>
</comment>
<dbReference type="PANTHER" id="PTHR21060:SF15">
    <property type="entry name" value="ACETATE KINASE-RELATED"/>
    <property type="match status" value="1"/>
</dbReference>
<evidence type="ECO:0000256" key="2">
    <source>
        <dbReference type="ARBA" id="ARBA00022679"/>
    </source>
</evidence>
<evidence type="ECO:0000313" key="9">
    <source>
        <dbReference type="Proteomes" id="UP000177025"/>
    </source>
</evidence>
<feature type="site" description="Transition state stabilizer" evidence="6">
    <location>
        <position position="185"/>
    </location>
</feature>
<dbReference type="UniPathway" id="UPA00340">
    <property type="reaction ID" value="UER00458"/>
</dbReference>
<feature type="binding site" evidence="6">
    <location>
        <begin position="213"/>
        <end position="217"/>
    </location>
    <ligand>
        <name>ATP</name>
        <dbReference type="ChEBI" id="CHEBI:30616"/>
    </ligand>
</feature>
<accession>A0A1F4U8V5</accession>
<comment type="subunit">
    <text evidence="6">Homodimer.</text>
</comment>
<dbReference type="EMBL" id="MEUM01000109">
    <property type="protein sequence ID" value="OGC41365.1"/>
    <property type="molecule type" value="Genomic_DNA"/>
</dbReference>
<dbReference type="GO" id="GO:0008776">
    <property type="term" value="F:acetate kinase activity"/>
    <property type="evidence" value="ECO:0007669"/>
    <property type="project" value="UniProtKB-UniRule"/>
</dbReference>
<feature type="site" description="Transition state stabilizer" evidence="6">
    <location>
        <position position="246"/>
    </location>
</feature>
<feature type="binding site" evidence="6">
    <location>
        <begin position="288"/>
        <end position="290"/>
    </location>
    <ligand>
        <name>ATP</name>
        <dbReference type="ChEBI" id="CHEBI:30616"/>
    </ligand>
</feature>
<keyword evidence="5 6" id="KW-0067">ATP-binding</keyword>
<evidence type="ECO:0000313" key="8">
    <source>
        <dbReference type="EMBL" id="OGC41365.1"/>
    </source>
</evidence>
<dbReference type="GO" id="GO:0000287">
    <property type="term" value="F:magnesium ion binding"/>
    <property type="evidence" value="ECO:0007669"/>
    <property type="project" value="UniProtKB-UniRule"/>
</dbReference>
<dbReference type="PROSITE" id="PS01075">
    <property type="entry name" value="ACETATE_KINASE_1"/>
    <property type="match status" value="1"/>
</dbReference>
<dbReference type="Pfam" id="PF06130">
    <property type="entry name" value="PTAC"/>
    <property type="match status" value="1"/>
</dbReference>
<keyword evidence="2 6" id="KW-0808">Transferase</keyword>
<feature type="binding site" evidence="6">
    <location>
        <position position="96"/>
    </location>
    <ligand>
        <name>substrate</name>
    </ligand>
</feature>
<dbReference type="CDD" id="cd24010">
    <property type="entry name" value="ASKHA_NBD_AcK_PK"/>
    <property type="match status" value="1"/>
</dbReference>
<reference evidence="8 9" key="1">
    <citation type="journal article" date="2016" name="Nat. Commun.">
        <title>Thousands of microbial genomes shed light on interconnected biogeochemical processes in an aquifer system.</title>
        <authorList>
            <person name="Anantharaman K."/>
            <person name="Brown C.T."/>
            <person name="Hug L.A."/>
            <person name="Sharon I."/>
            <person name="Castelle C.J."/>
            <person name="Probst A.J."/>
            <person name="Thomas B.C."/>
            <person name="Singh A."/>
            <person name="Wilkins M.J."/>
            <person name="Karaoz U."/>
            <person name="Brodie E.L."/>
            <person name="Williams K.H."/>
            <person name="Hubbard S.S."/>
            <person name="Banfield J.F."/>
        </authorList>
    </citation>
    <scope>NUCLEOTIDE SEQUENCE [LARGE SCALE GENOMIC DNA]</scope>
</reference>
<dbReference type="GO" id="GO:0006083">
    <property type="term" value="P:acetate metabolic process"/>
    <property type="evidence" value="ECO:0007669"/>
    <property type="project" value="TreeGrafter"/>
</dbReference>
<evidence type="ECO:0000256" key="3">
    <source>
        <dbReference type="ARBA" id="ARBA00022741"/>
    </source>
</evidence>
<name>A0A1F4U8V5_UNCW3</name>
<dbReference type="Pfam" id="PF00871">
    <property type="entry name" value="Acetate_kinase"/>
    <property type="match status" value="1"/>
</dbReference>
<dbReference type="PROSITE" id="PS01076">
    <property type="entry name" value="ACETATE_KINASE_2"/>
    <property type="match status" value="1"/>
</dbReference>
<protein>
    <recommendedName>
        <fullName evidence="6">Acetate kinase</fullName>
        <ecNumber evidence="6">2.7.2.1</ecNumber>
    </recommendedName>
    <alternativeName>
        <fullName evidence="6">Acetokinase</fullName>
    </alternativeName>
</protein>
<dbReference type="InterPro" id="IPR023865">
    <property type="entry name" value="Aliphatic_acid_kinase_CS"/>
</dbReference>
<gene>
    <name evidence="6" type="primary">ackA</name>
    <name evidence="8" type="ORF">A2Y85_02090</name>
</gene>
<dbReference type="EC" id="2.7.2.1" evidence="6"/>
<evidence type="ECO:0000256" key="1">
    <source>
        <dbReference type="ARBA" id="ARBA00008748"/>
    </source>
</evidence>
<dbReference type="HAMAP" id="MF_00020">
    <property type="entry name" value="Acetate_kinase"/>
    <property type="match status" value="1"/>
</dbReference>
<keyword evidence="3 6" id="KW-0547">Nucleotide-binding</keyword>